<evidence type="ECO:0000256" key="5">
    <source>
        <dbReference type="ARBA" id="ARBA00022824"/>
    </source>
</evidence>
<reference evidence="10" key="1">
    <citation type="journal article" date="2018" name="Nat. Microbiol.">
        <title>Leveraging single-cell genomics to expand the fungal tree of life.</title>
        <authorList>
            <person name="Ahrendt S.R."/>
            <person name="Quandt C.A."/>
            <person name="Ciobanu D."/>
            <person name="Clum A."/>
            <person name="Salamov A."/>
            <person name="Andreopoulos B."/>
            <person name="Cheng J.F."/>
            <person name="Woyke T."/>
            <person name="Pelin A."/>
            <person name="Henrissat B."/>
            <person name="Reynolds N.K."/>
            <person name="Benny G.L."/>
            <person name="Smith M.E."/>
            <person name="James T.Y."/>
            <person name="Grigoriev I.V."/>
        </authorList>
    </citation>
    <scope>NUCLEOTIDE SEQUENCE [LARGE SCALE GENOMIC DNA]</scope>
    <source>
        <strain evidence="10">Baker2002</strain>
    </source>
</reference>
<dbReference type="PANTHER" id="PTHR19315">
    <property type="entry name" value="ER MEMBRANE PROTEIN COMPLEX SUBUNIT 4"/>
    <property type="match status" value="1"/>
</dbReference>
<keyword evidence="4 8" id="KW-0812">Transmembrane</keyword>
<dbReference type="AlphaFoldDB" id="A0A4P9ZHX2"/>
<comment type="subcellular location">
    <subcellularLocation>
        <location evidence="1">Endoplasmic reticulum membrane</location>
        <topology evidence="1">Multi-pass membrane protein</topology>
    </subcellularLocation>
</comment>
<proteinExistence type="inferred from homology"/>
<dbReference type="InterPro" id="IPR009445">
    <property type="entry name" value="TMEM85/Emc4"/>
</dbReference>
<evidence type="ECO:0000256" key="3">
    <source>
        <dbReference type="ARBA" id="ARBA00020820"/>
    </source>
</evidence>
<feature type="non-terminal residue" evidence="9">
    <location>
        <position position="119"/>
    </location>
</feature>
<evidence type="ECO:0000256" key="4">
    <source>
        <dbReference type="ARBA" id="ARBA00022692"/>
    </source>
</evidence>
<name>A0A4P9ZHX2_9ASCO</name>
<evidence type="ECO:0000256" key="6">
    <source>
        <dbReference type="ARBA" id="ARBA00022989"/>
    </source>
</evidence>
<evidence type="ECO:0000256" key="7">
    <source>
        <dbReference type="ARBA" id="ARBA00023136"/>
    </source>
</evidence>
<dbReference type="OrthoDB" id="369569at2759"/>
<evidence type="ECO:0000256" key="8">
    <source>
        <dbReference type="SAM" id="Phobius"/>
    </source>
</evidence>
<evidence type="ECO:0000313" key="9">
    <source>
        <dbReference type="EMBL" id="RKP32776.1"/>
    </source>
</evidence>
<feature type="transmembrane region" description="Helical" evidence="8">
    <location>
        <begin position="74"/>
        <end position="93"/>
    </location>
</feature>
<dbReference type="EMBL" id="ML004429">
    <property type="protein sequence ID" value="RKP32776.1"/>
    <property type="molecule type" value="Genomic_DNA"/>
</dbReference>
<organism evidence="9 10">
    <name type="scientific">Metschnikowia bicuspidata</name>
    <dbReference type="NCBI Taxonomy" id="27322"/>
    <lineage>
        <taxon>Eukaryota</taxon>
        <taxon>Fungi</taxon>
        <taxon>Dikarya</taxon>
        <taxon>Ascomycota</taxon>
        <taxon>Saccharomycotina</taxon>
        <taxon>Pichiomycetes</taxon>
        <taxon>Metschnikowiaceae</taxon>
        <taxon>Metschnikowia</taxon>
    </lineage>
</organism>
<dbReference type="Pfam" id="PF06417">
    <property type="entry name" value="EMC4"/>
    <property type="match status" value="1"/>
</dbReference>
<feature type="non-terminal residue" evidence="9">
    <location>
        <position position="1"/>
    </location>
</feature>
<keyword evidence="5" id="KW-0256">Endoplasmic reticulum</keyword>
<keyword evidence="10" id="KW-1185">Reference proteome</keyword>
<comment type="similarity">
    <text evidence="2">Belongs to the EMC4 family.</text>
</comment>
<dbReference type="GO" id="GO:0005789">
    <property type="term" value="C:endoplasmic reticulum membrane"/>
    <property type="evidence" value="ECO:0007669"/>
    <property type="project" value="UniProtKB-SubCell"/>
</dbReference>
<accession>A0A4P9ZHX2</accession>
<keyword evidence="6 8" id="KW-1133">Transmembrane helix</keyword>
<evidence type="ECO:0000313" key="10">
    <source>
        <dbReference type="Proteomes" id="UP000268321"/>
    </source>
</evidence>
<dbReference type="Proteomes" id="UP000268321">
    <property type="component" value="Unassembled WGS sequence"/>
</dbReference>
<sequence>LRQLKIKKAWEFATRPAKNIPMNLIMSYMTGSSLQMIPMMMTLMLLWSPLVAIFTETARGFQPYTTENNHKELLLPKFVFILCQLANMSIGLWKLDKMGIIPYKAADWMEWMVPAQIKE</sequence>
<gene>
    <name evidence="9" type="ORF">METBISCDRAFT_6269</name>
</gene>
<evidence type="ECO:0000256" key="1">
    <source>
        <dbReference type="ARBA" id="ARBA00004477"/>
    </source>
</evidence>
<protein>
    <recommendedName>
        <fullName evidence="3">ER membrane protein complex subunit 4</fullName>
    </recommendedName>
</protein>
<keyword evidence="7 8" id="KW-0472">Membrane</keyword>
<evidence type="ECO:0000256" key="2">
    <source>
        <dbReference type="ARBA" id="ARBA00007715"/>
    </source>
</evidence>